<dbReference type="AlphaFoldDB" id="A0A0P1BKW2"/>
<keyword evidence="3" id="KW-1185">Reference proteome</keyword>
<name>A0A0P1BKW2_9BASI</name>
<evidence type="ECO:0000313" key="2">
    <source>
        <dbReference type="EMBL" id="CEH17087.1"/>
    </source>
</evidence>
<reference evidence="2 3" key="1">
    <citation type="submission" date="2014-09" db="EMBL/GenBank/DDBJ databases">
        <authorList>
            <person name="Magalhaes I.L.F."/>
            <person name="Oliveira U."/>
            <person name="Santos F.R."/>
            <person name="Vidigal T.H.D.A."/>
            <person name="Brescovit A.D."/>
            <person name="Santos A.J."/>
        </authorList>
    </citation>
    <scope>NUCLEOTIDE SEQUENCE [LARGE SCALE GENOMIC DNA]</scope>
</reference>
<accession>A0A0P1BKW2</accession>
<dbReference type="Proteomes" id="UP000054845">
    <property type="component" value="Unassembled WGS sequence"/>
</dbReference>
<organism evidence="2 3">
    <name type="scientific">Ceraceosorus bombacis</name>
    <dbReference type="NCBI Taxonomy" id="401625"/>
    <lineage>
        <taxon>Eukaryota</taxon>
        <taxon>Fungi</taxon>
        <taxon>Dikarya</taxon>
        <taxon>Basidiomycota</taxon>
        <taxon>Ustilaginomycotina</taxon>
        <taxon>Exobasidiomycetes</taxon>
        <taxon>Ceraceosorales</taxon>
        <taxon>Ceraceosoraceae</taxon>
        <taxon>Ceraceosorus</taxon>
    </lineage>
</organism>
<proteinExistence type="predicted"/>
<evidence type="ECO:0000313" key="3">
    <source>
        <dbReference type="Proteomes" id="UP000054845"/>
    </source>
</evidence>
<feature type="region of interest" description="Disordered" evidence="1">
    <location>
        <begin position="1"/>
        <end position="21"/>
    </location>
</feature>
<protein>
    <submittedName>
        <fullName evidence="2">Uncharacterized protein</fullName>
    </submittedName>
</protein>
<sequence>MARDTSERSQAALLELQTPSLAERPEDAMRLLPCRHPPCSPPSFWPPQLWLEQELYCSKSTLRSLHYTSHPPH</sequence>
<dbReference type="EMBL" id="CCYA01000254">
    <property type="protein sequence ID" value="CEH17087.1"/>
    <property type="molecule type" value="Genomic_DNA"/>
</dbReference>
<evidence type="ECO:0000256" key="1">
    <source>
        <dbReference type="SAM" id="MobiDB-lite"/>
    </source>
</evidence>